<organism evidence="2 3">
    <name type="scientific">Sphaceloma murrayae</name>
    <dbReference type="NCBI Taxonomy" id="2082308"/>
    <lineage>
        <taxon>Eukaryota</taxon>
        <taxon>Fungi</taxon>
        <taxon>Dikarya</taxon>
        <taxon>Ascomycota</taxon>
        <taxon>Pezizomycotina</taxon>
        <taxon>Dothideomycetes</taxon>
        <taxon>Dothideomycetidae</taxon>
        <taxon>Myriangiales</taxon>
        <taxon>Elsinoaceae</taxon>
        <taxon>Sphaceloma</taxon>
    </lineage>
</organism>
<evidence type="ECO:0000259" key="1">
    <source>
        <dbReference type="PROSITE" id="PS51502"/>
    </source>
</evidence>
<dbReference type="OrthoDB" id="3830014at2759"/>
<dbReference type="EMBL" id="NKHZ01000017">
    <property type="protein sequence ID" value="PNS20902.1"/>
    <property type="molecule type" value="Genomic_DNA"/>
</dbReference>
<proteinExistence type="predicted"/>
<protein>
    <recommendedName>
        <fullName evidence="1">Stress-response A/B barrel domain-containing protein</fullName>
    </recommendedName>
</protein>
<dbReference type="Proteomes" id="UP000243797">
    <property type="component" value="Unassembled WGS sequence"/>
</dbReference>
<dbReference type="InParanoid" id="A0A2K1R0S9"/>
<evidence type="ECO:0000313" key="3">
    <source>
        <dbReference type="Proteomes" id="UP000243797"/>
    </source>
</evidence>
<accession>A0A2K1R0S9</accession>
<dbReference type="PROSITE" id="PS51502">
    <property type="entry name" value="S_R_A_B_BARREL"/>
    <property type="match status" value="1"/>
</dbReference>
<comment type="caution">
    <text evidence="2">The sequence shown here is derived from an EMBL/GenBank/DDBJ whole genome shotgun (WGS) entry which is preliminary data.</text>
</comment>
<dbReference type="AlphaFoldDB" id="A0A2K1R0S9"/>
<keyword evidence="3" id="KW-1185">Reference proteome</keyword>
<feature type="domain" description="Stress-response A/B barrel" evidence="1">
    <location>
        <begin position="3"/>
        <end position="100"/>
    </location>
</feature>
<dbReference type="Pfam" id="PF07876">
    <property type="entry name" value="Dabb"/>
    <property type="match status" value="1"/>
</dbReference>
<name>A0A2K1R0S9_9PEZI</name>
<gene>
    <name evidence="2" type="ORF">CAC42_2833</name>
</gene>
<sequence>MPVDRVTLFKIPDQESIPTILERLSTLKDDAKKDGKPYLLRAVAGQTVGDPRSQGYTLCLSASFASMDDMKYYDEADEAHQKIKSFFKGKVEAPPLMVYMDSVVGA</sequence>
<dbReference type="InterPro" id="IPR013097">
    <property type="entry name" value="Dabb"/>
</dbReference>
<evidence type="ECO:0000313" key="2">
    <source>
        <dbReference type="EMBL" id="PNS20902.1"/>
    </source>
</evidence>
<reference evidence="2 3" key="1">
    <citation type="submission" date="2017-06" db="EMBL/GenBank/DDBJ databases">
        <title>Draft genome sequence of a variant of Elsinoe murrayae.</title>
        <authorList>
            <person name="Cheng Q."/>
        </authorList>
    </citation>
    <scope>NUCLEOTIDE SEQUENCE [LARGE SCALE GENOMIC DNA]</scope>
    <source>
        <strain evidence="2 3">CQ-2017a</strain>
    </source>
</reference>
<dbReference type="InterPro" id="IPR011008">
    <property type="entry name" value="Dimeric_a/b-barrel"/>
</dbReference>
<dbReference type="Gene3D" id="3.30.70.100">
    <property type="match status" value="1"/>
</dbReference>
<dbReference type="SUPFAM" id="SSF54909">
    <property type="entry name" value="Dimeric alpha+beta barrel"/>
    <property type="match status" value="1"/>
</dbReference>
<dbReference type="SMART" id="SM00886">
    <property type="entry name" value="Dabb"/>
    <property type="match status" value="1"/>
</dbReference>